<evidence type="ECO:0000256" key="2">
    <source>
        <dbReference type="ARBA" id="ARBA00022485"/>
    </source>
</evidence>
<reference evidence="15 16" key="1">
    <citation type="journal article" date="2019" name="Nat. Microbiol.">
        <title>Mediterranean grassland soil C-N compound turnover is dependent on rainfall and depth, and is mediated by genomically divergent microorganisms.</title>
        <authorList>
            <person name="Diamond S."/>
            <person name="Andeer P.F."/>
            <person name="Li Z."/>
            <person name="Crits-Christoph A."/>
            <person name="Burstein D."/>
            <person name="Anantharaman K."/>
            <person name="Lane K.R."/>
            <person name="Thomas B.C."/>
            <person name="Pan C."/>
            <person name="Northen T.R."/>
            <person name="Banfield J.F."/>
        </authorList>
    </citation>
    <scope>NUCLEOTIDE SEQUENCE [LARGE SCALE GENOMIC DNA]</scope>
    <source>
        <strain evidence="15">WS_9</strain>
    </source>
</reference>
<dbReference type="InterPro" id="IPR040072">
    <property type="entry name" value="Methyltransferase_A"/>
</dbReference>
<dbReference type="CDD" id="cd01335">
    <property type="entry name" value="Radical_SAM"/>
    <property type="match status" value="1"/>
</dbReference>
<feature type="active site" description="Proton acceptor" evidence="13">
    <location>
        <position position="130"/>
    </location>
</feature>
<dbReference type="Gene3D" id="1.10.150.530">
    <property type="match status" value="1"/>
</dbReference>
<feature type="domain" description="Radical SAM core" evidence="14">
    <location>
        <begin position="136"/>
        <end position="368"/>
    </location>
</feature>
<dbReference type="InterPro" id="IPR006638">
    <property type="entry name" value="Elp3/MiaA/NifB-like_rSAM"/>
</dbReference>
<evidence type="ECO:0000256" key="8">
    <source>
        <dbReference type="ARBA" id="ARBA00022694"/>
    </source>
</evidence>
<organism evidence="15 16">
    <name type="scientific">Eiseniibacteriota bacterium</name>
    <dbReference type="NCBI Taxonomy" id="2212470"/>
    <lineage>
        <taxon>Bacteria</taxon>
        <taxon>Candidatus Eiseniibacteriota</taxon>
    </lineage>
</organism>
<dbReference type="PROSITE" id="PS51918">
    <property type="entry name" value="RADICAL_SAM"/>
    <property type="match status" value="1"/>
</dbReference>
<evidence type="ECO:0000256" key="11">
    <source>
        <dbReference type="ARBA" id="ARBA00023014"/>
    </source>
</evidence>
<dbReference type="AlphaFoldDB" id="A0A538TUQ6"/>
<dbReference type="GO" id="GO:0051539">
    <property type="term" value="F:4 iron, 4 sulfur cluster binding"/>
    <property type="evidence" value="ECO:0007669"/>
    <property type="project" value="UniProtKB-UniRule"/>
</dbReference>
<feature type="binding site" evidence="13">
    <location>
        <begin position="199"/>
        <end position="200"/>
    </location>
    <ligand>
        <name>S-adenosyl-L-methionine</name>
        <dbReference type="ChEBI" id="CHEBI:59789"/>
    </ligand>
</feature>
<dbReference type="SFLD" id="SFLDG01062">
    <property type="entry name" value="methyltransferase_(Class_A)"/>
    <property type="match status" value="1"/>
</dbReference>
<keyword evidence="11 13" id="KW-0411">Iron-sulfur</keyword>
<sequence>MPPSVDSAIQSTVPYVTMVVKTETVIRPQNGRITPPRDGRESLLGLTHEELARVLIAMGEKPFRGRQIAEWIYARGASDFAAMTNLPAKLRERLNEEFRIGTLAEQGRRETADRRTRKVALSLEDRGVIESVYMSTPRRVTFCLSSQHGCGFACRFCATGRMGRGRNLSTGEILEQAIRLRRELPEGEHDFNVVMMGMGEPLENYDAVLGALGILTDPNGMGVPSKRITISTVGLVPQVLRLADEGRRYRLAVSLHAASDELRSKLMPVNRRYPLEQLMRAVRIHIEKVRQRVTFEYILIEEINDTMAEAARLVRLVGQLPCRVNLIPYNPIGPGRFRRPSAERIQRFVDYLAPRVAAVTVRYSQGVEIGAACGQLAGEAEGALP</sequence>
<dbReference type="Pfam" id="PF04055">
    <property type="entry name" value="Radical_SAM"/>
    <property type="match status" value="1"/>
</dbReference>
<evidence type="ECO:0000256" key="7">
    <source>
        <dbReference type="ARBA" id="ARBA00022691"/>
    </source>
</evidence>
<gene>
    <name evidence="13 15" type="primary">rlmN</name>
    <name evidence="15" type="ORF">E6K79_00170</name>
</gene>
<evidence type="ECO:0000313" key="16">
    <source>
        <dbReference type="Proteomes" id="UP000317691"/>
    </source>
</evidence>
<dbReference type="GO" id="GO:0019843">
    <property type="term" value="F:rRNA binding"/>
    <property type="evidence" value="ECO:0007669"/>
    <property type="project" value="UniProtKB-UniRule"/>
</dbReference>
<dbReference type="GO" id="GO:0030488">
    <property type="term" value="P:tRNA methylation"/>
    <property type="evidence" value="ECO:0007669"/>
    <property type="project" value="UniProtKB-UniRule"/>
</dbReference>
<keyword evidence="3 13" id="KW-0963">Cytoplasm</keyword>
<evidence type="ECO:0000259" key="14">
    <source>
        <dbReference type="PROSITE" id="PS51918"/>
    </source>
</evidence>
<dbReference type="FunFam" id="3.20.20.70:FF:000014">
    <property type="entry name" value="Probable dual-specificity RNA methyltransferase RlmN"/>
    <property type="match status" value="1"/>
</dbReference>
<dbReference type="GO" id="GO:0002935">
    <property type="term" value="F:tRNA (adenine(37)-C2)-methyltransferase activity"/>
    <property type="evidence" value="ECO:0007669"/>
    <property type="project" value="UniProtKB-UniRule"/>
</dbReference>
<feature type="binding site" evidence="13">
    <location>
        <position position="330"/>
    </location>
    <ligand>
        <name>S-adenosyl-L-methionine</name>
        <dbReference type="ChEBI" id="CHEBI:59789"/>
    </ligand>
</feature>
<dbReference type="GO" id="GO:0046872">
    <property type="term" value="F:metal ion binding"/>
    <property type="evidence" value="ECO:0007669"/>
    <property type="project" value="UniProtKB-KW"/>
</dbReference>
<dbReference type="PIRSF" id="PIRSF006004">
    <property type="entry name" value="CHP00048"/>
    <property type="match status" value="1"/>
</dbReference>
<feature type="active site" description="S-methylcysteine intermediate" evidence="13">
    <location>
        <position position="373"/>
    </location>
</feature>
<proteinExistence type="inferred from homology"/>
<dbReference type="Gene3D" id="3.20.20.70">
    <property type="entry name" value="Aldolase class I"/>
    <property type="match status" value="1"/>
</dbReference>
<dbReference type="InterPro" id="IPR004383">
    <property type="entry name" value="rRNA_lsu_MTrfase_RlmN/Cfr"/>
</dbReference>
<dbReference type="GO" id="GO:0070475">
    <property type="term" value="P:rRNA base methylation"/>
    <property type="evidence" value="ECO:0007669"/>
    <property type="project" value="UniProtKB-UniRule"/>
</dbReference>
<dbReference type="InterPro" id="IPR007197">
    <property type="entry name" value="rSAM"/>
</dbReference>
<keyword evidence="6 13" id="KW-0808">Transferase</keyword>
<dbReference type="Pfam" id="PF21016">
    <property type="entry name" value="RlmN_N"/>
    <property type="match status" value="1"/>
</dbReference>
<dbReference type="InterPro" id="IPR013785">
    <property type="entry name" value="Aldolase_TIM"/>
</dbReference>
<keyword evidence="4 13" id="KW-0698">rRNA processing</keyword>
<comment type="miscellaneous">
    <text evidence="13">Reaction proceeds by a ping-pong mechanism involving intermediate methylation of a conserved cysteine residue.</text>
</comment>
<feature type="binding site" evidence="13">
    <location>
        <begin position="254"/>
        <end position="256"/>
    </location>
    <ligand>
        <name>S-adenosyl-L-methionine</name>
        <dbReference type="ChEBI" id="CHEBI:59789"/>
    </ligand>
</feature>
<dbReference type="GO" id="GO:0070040">
    <property type="term" value="F:rRNA (adenine(2503)-C2-)-methyltransferase activity"/>
    <property type="evidence" value="ECO:0007669"/>
    <property type="project" value="UniProtKB-UniRule"/>
</dbReference>
<keyword evidence="7 13" id="KW-0949">S-adenosyl-L-methionine</keyword>
<dbReference type="HAMAP" id="MF_01849">
    <property type="entry name" value="RNA_methyltr_RlmN"/>
    <property type="match status" value="1"/>
</dbReference>
<evidence type="ECO:0000256" key="10">
    <source>
        <dbReference type="ARBA" id="ARBA00023004"/>
    </source>
</evidence>
<keyword evidence="12 13" id="KW-1015">Disulfide bond</keyword>
<protein>
    <recommendedName>
        <fullName evidence="13">Probable dual-specificity RNA methyltransferase RlmN</fullName>
        <ecNumber evidence="13">2.1.1.192</ecNumber>
    </recommendedName>
    <alternativeName>
        <fullName evidence="13">23S rRNA (adenine(2503)-C(2))-methyltransferase</fullName>
    </alternativeName>
    <alternativeName>
        <fullName evidence="13">23S rRNA m2A2503 methyltransferase</fullName>
    </alternativeName>
    <alternativeName>
        <fullName evidence="13">Ribosomal RNA large subunit methyltransferase N</fullName>
    </alternativeName>
    <alternativeName>
        <fullName evidence="13">tRNA (adenine(37)-C(2))-methyltransferase</fullName>
    </alternativeName>
    <alternativeName>
        <fullName evidence="13">tRNA m2A37 methyltransferase</fullName>
    </alternativeName>
</protein>
<dbReference type="InterPro" id="IPR058240">
    <property type="entry name" value="rSAM_sf"/>
</dbReference>
<dbReference type="Proteomes" id="UP000317691">
    <property type="component" value="Unassembled WGS sequence"/>
</dbReference>
<evidence type="ECO:0000256" key="1">
    <source>
        <dbReference type="ARBA" id="ARBA00004496"/>
    </source>
</evidence>
<accession>A0A538TUQ6</accession>
<evidence type="ECO:0000313" key="15">
    <source>
        <dbReference type="EMBL" id="TMQ67364.1"/>
    </source>
</evidence>
<dbReference type="PANTHER" id="PTHR30544">
    <property type="entry name" value="23S RRNA METHYLTRANSFERASE"/>
    <property type="match status" value="1"/>
</dbReference>
<dbReference type="GO" id="GO:0000049">
    <property type="term" value="F:tRNA binding"/>
    <property type="evidence" value="ECO:0007669"/>
    <property type="project" value="UniProtKB-UniRule"/>
</dbReference>
<comment type="caution">
    <text evidence="15">The sequence shown here is derived from an EMBL/GenBank/DDBJ whole genome shotgun (WGS) entry which is preliminary data.</text>
</comment>
<keyword evidence="5 13" id="KW-0489">Methyltransferase</keyword>
<evidence type="ECO:0000256" key="12">
    <source>
        <dbReference type="ARBA" id="ARBA00023157"/>
    </source>
</evidence>
<evidence type="ECO:0000256" key="9">
    <source>
        <dbReference type="ARBA" id="ARBA00022723"/>
    </source>
</evidence>
<comment type="catalytic activity">
    <reaction evidence="13">
        <text>adenosine(2503) in 23S rRNA + 2 reduced [2Fe-2S]-[ferredoxin] + 2 S-adenosyl-L-methionine = 2-methyladenosine(2503) in 23S rRNA + 5'-deoxyadenosine + L-methionine + 2 oxidized [2Fe-2S]-[ferredoxin] + S-adenosyl-L-homocysteine</text>
        <dbReference type="Rhea" id="RHEA:42916"/>
        <dbReference type="Rhea" id="RHEA-COMP:10000"/>
        <dbReference type="Rhea" id="RHEA-COMP:10001"/>
        <dbReference type="Rhea" id="RHEA-COMP:10152"/>
        <dbReference type="Rhea" id="RHEA-COMP:10282"/>
        <dbReference type="ChEBI" id="CHEBI:17319"/>
        <dbReference type="ChEBI" id="CHEBI:33737"/>
        <dbReference type="ChEBI" id="CHEBI:33738"/>
        <dbReference type="ChEBI" id="CHEBI:57844"/>
        <dbReference type="ChEBI" id="CHEBI:57856"/>
        <dbReference type="ChEBI" id="CHEBI:59789"/>
        <dbReference type="ChEBI" id="CHEBI:74411"/>
        <dbReference type="ChEBI" id="CHEBI:74497"/>
        <dbReference type="EC" id="2.1.1.192"/>
    </reaction>
</comment>
<feature type="binding site" evidence="13">
    <location>
        <position position="154"/>
    </location>
    <ligand>
        <name>[4Fe-4S] cluster</name>
        <dbReference type="ChEBI" id="CHEBI:49883"/>
        <note>4Fe-4S-S-AdoMet</note>
    </ligand>
</feature>
<dbReference type="EMBL" id="VBOZ01000001">
    <property type="protein sequence ID" value="TMQ67364.1"/>
    <property type="molecule type" value="Genomic_DNA"/>
</dbReference>
<comment type="caution">
    <text evidence="13">Lacks conserved residue(s) required for the propagation of feature annotation.</text>
</comment>
<dbReference type="SMART" id="SM00729">
    <property type="entry name" value="Elp3"/>
    <property type="match status" value="1"/>
</dbReference>
<dbReference type="PANTHER" id="PTHR30544:SF5">
    <property type="entry name" value="RADICAL SAM CORE DOMAIN-CONTAINING PROTEIN"/>
    <property type="match status" value="1"/>
</dbReference>
<feature type="binding site" evidence="13">
    <location>
        <position position="231"/>
    </location>
    <ligand>
        <name>S-adenosyl-L-methionine</name>
        <dbReference type="ChEBI" id="CHEBI:59789"/>
    </ligand>
</feature>
<name>A0A538TUQ6_UNCEI</name>
<evidence type="ECO:0000256" key="13">
    <source>
        <dbReference type="HAMAP-Rule" id="MF_01849"/>
    </source>
</evidence>
<keyword evidence="2 13" id="KW-0004">4Fe-4S</keyword>
<comment type="catalytic activity">
    <reaction evidence="13">
        <text>adenosine(37) in tRNA + 2 reduced [2Fe-2S]-[ferredoxin] + 2 S-adenosyl-L-methionine = 2-methyladenosine(37) in tRNA + 5'-deoxyadenosine + L-methionine + 2 oxidized [2Fe-2S]-[ferredoxin] + S-adenosyl-L-homocysteine</text>
        <dbReference type="Rhea" id="RHEA:43332"/>
        <dbReference type="Rhea" id="RHEA-COMP:10000"/>
        <dbReference type="Rhea" id="RHEA-COMP:10001"/>
        <dbReference type="Rhea" id="RHEA-COMP:10162"/>
        <dbReference type="Rhea" id="RHEA-COMP:10485"/>
        <dbReference type="ChEBI" id="CHEBI:17319"/>
        <dbReference type="ChEBI" id="CHEBI:33737"/>
        <dbReference type="ChEBI" id="CHEBI:33738"/>
        <dbReference type="ChEBI" id="CHEBI:57844"/>
        <dbReference type="ChEBI" id="CHEBI:57856"/>
        <dbReference type="ChEBI" id="CHEBI:59789"/>
        <dbReference type="ChEBI" id="CHEBI:74411"/>
        <dbReference type="ChEBI" id="CHEBI:74497"/>
        <dbReference type="EC" id="2.1.1.192"/>
    </reaction>
</comment>
<dbReference type="SFLD" id="SFLDS00029">
    <property type="entry name" value="Radical_SAM"/>
    <property type="match status" value="1"/>
</dbReference>
<dbReference type="NCBIfam" id="TIGR00048">
    <property type="entry name" value="rRNA_mod_RlmN"/>
    <property type="match status" value="1"/>
</dbReference>
<evidence type="ECO:0000256" key="6">
    <source>
        <dbReference type="ARBA" id="ARBA00022679"/>
    </source>
</evidence>
<dbReference type="InterPro" id="IPR027492">
    <property type="entry name" value="RNA_MTrfase_RlmN"/>
</dbReference>
<comment type="similarity">
    <text evidence="13">Belongs to the radical SAM superfamily. RlmN family.</text>
</comment>
<feature type="binding site" evidence="13">
    <location>
        <position position="157"/>
    </location>
    <ligand>
        <name>[4Fe-4S] cluster</name>
        <dbReference type="ChEBI" id="CHEBI:49883"/>
        <note>4Fe-4S-S-AdoMet</note>
    </ligand>
</feature>
<keyword evidence="10 13" id="KW-0408">Iron</keyword>
<comment type="cofactor">
    <cofactor evidence="13">
        <name>[4Fe-4S] cluster</name>
        <dbReference type="ChEBI" id="CHEBI:49883"/>
    </cofactor>
    <text evidence="13">Binds 1 [4Fe-4S] cluster. The cluster is coordinated with 3 cysteines and an exchangeable S-adenosyl-L-methionine.</text>
</comment>
<dbReference type="EC" id="2.1.1.192" evidence="13"/>
<dbReference type="InterPro" id="IPR048641">
    <property type="entry name" value="RlmN_N"/>
</dbReference>
<dbReference type="SFLD" id="SFLDF00275">
    <property type="entry name" value="adenosine_C2_methyltransferase"/>
    <property type="match status" value="1"/>
</dbReference>
<comment type="function">
    <text evidence="13">Specifically methylates position 2 of adenine 2503 in 23S rRNA and position 2 of adenine 37 in tRNAs.</text>
</comment>
<evidence type="ECO:0000256" key="4">
    <source>
        <dbReference type="ARBA" id="ARBA00022552"/>
    </source>
</evidence>
<dbReference type="GO" id="GO:0005737">
    <property type="term" value="C:cytoplasm"/>
    <property type="evidence" value="ECO:0007669"/>
    <property type="project" value="UniProtKB-SubCell"/>
</dbReference>
<feature type="binding site" evidence="13">
    <location>
        <position position="150"/>
    </location>
    <ligand>
        <name>[4Fe-4S] cluster</name>
        <dbReference type="ChEBI" id="CHEBI:49883"/>
        <note>4Fe-4S-S-AdoMet</note>
    </ligand>
</feature>
<keyword evidence="9 13" id="KW-0479">Metal-binding</keyword>
<evidence type="ECO:0000256" key="5">
    <source>
        <dbReference type="ARBA" id="ARBA00022603"/>
    </source>
</evidence>
<comment type="subcellular location">
    <subcellularLocation>
        <location evidence="1 13">Cytoplasm</location>
    </subcellularLocation>
</comment>
<dbReference type="SUPFAM" id="SSF102114">
    <property type="entry name" value="Radical SAM enzymes"/>
    <property type="match status" value="1"/>
</dbReference>
<evidence type="ECO:0000256" key="3">
    <source>
        <dbReference type="ARBA" id="ARBA00022490"/>
    </source>
</evidence>
<keyword evidence="8 13" id="KW-0819">tRNA processing</keyword>